<comment type="caution">
    <text evidence="3">The sequence shown here is derived from an EMBL/GenBank/DDBJ whole genome shotgun (WGS) entry which is preliminary data.</text>
</comment>
<dbReference type="PANTHER" id="PTHR30273">
    <property type="entry name" value="PERIPLASMIC SIGNAL SENSOR AND SIGMA FACTOR ACTIVATOR FECR-RELATED"/>
    <property type="match status" value="1"/>
</dbReference>
<proteinExistence type="predicted"/>
<organism evidence="3 4">
    <name type="scientific">Sphingomonas agrestis</name>
    <dbReference type="NCBI Taxonomy" id="3080540"/>
    <lineage>
        <taxon>Bacteria</taxon>
        <taxon>Pseudomonadati</taxon>
        <taxon>Pseudomonadota</taxon>
        <taxon>Alphaproteobacteria</taxon>
        <taxon>Sphingomonadales</taxon>
        <taxon>Sphingomonadaceae</taxon>
        <taxon>Sphingomonas</taxon>
    </lineage>
</organism>
<dbReference type="EMBL" id="JAWJEJ010000001">
    <property type="protein sequence ID" value="MDV3455857.1"/>
    <property type="molecule type" value="Genomic_DNA"/>
</dbReference>
<protein>
    <submittedName>
        <fullName evidence="3">FecR domain-containing protein</fullName>
    </submittedName>
</protein>
<feature type="domain" description="FecR N-terminal" evidence="2">
    <location>
        <begin position="10"/>
        <end position="50"/>
    </location>
</feature>
<dbReference type="InterPro" id="IPR012373">
    <property type="entry name" value="Ferrdict_sens_TM"/>
</dbReference>
<feature type="domain" description="FecR protein" evidence="1">
    <location>
        <begin position="112"/>
        <end position="203"/>
    </location>
</feature>
<dbReference type="Pfam" id="PF16220">
    <property type="entry name" value="DUF4880"/>
    <property type="match status" value="1"/>
</dbReference>
<dbReference type="Pfam" id="PF04773">
    <property type="entry name" value="FecR"/>
    <property type="match status" value="1"/>
</dbReference>
<dbReference type="PIRSF" id="PIRSF018266">
    <property type="entry name" value="FecR"/>
    <property type="match status" value="1"/>
</dbReference>
<keyword evidence="4" id="KW-1185">Reference proteome</keyword>
<dbReference type="PANTHER" id="PTHR30273:SF2">
    <property type="entry name" value="PROTEIN FECR"/>
    <property type="match status" value="1"/>
</dbReference>
<dbReference type="Proteomes" id="UP001273531">
    <property type="component" value="Unassembled WGS sequence"/>
</dbReference>
<name>A0ABU3Y3U2_9SPHN</name>
<dbReference type="Gene3D" id="3.55.50.30">
    <property type="match status" value="1"/>
</dbReference>
<evidence type="ECO:0000313" key="4">
    <source>
        <dbReference type="Proteomes" id="UP001273531"/>
    </source>
</evidence>
<evidence type="ECO:0000313" key="3">
    <source>
        <dbReference type="EMBL" id="MDV3455857.1"/>
    </source>
</evidence>
<evidence type="ECO:0000259" key="2">
    <source>
        <dbReference type="Pfam" id="PF16220"/>
    </source>
</evidence>
<evidence type="ECO:0000259" key="1">
    <source>
        <dbReference type="Pfam" id="PF04773"/>
    </source>
</evidence>
<gene>
    <name evidence="3" type="ORF">RZN05_02590</name>
</gene>
<reference evidence="3 4" key="1">
    <citation type="submission" date="2023-10" db="EMBL/GenBank/DDBJ databases">
        <title>Sphingomonas sp. HF-S4 16S ribosomal RNA gene Genome sequencing and assembly.</title>
        <authorList>
            <person name="Lee H."/>
        </authorList>
    </citation>
    <scope>NUCLEOTIDE SEQUENCE [LARGE SCALE GENOMIC DNA]</scope>
    <source>
        <strain evidence="3 4">HF-S4</strain>
    </source>
</reference>
<dbReference type="InterPro" id="IPR032623">
    <property type="entry name" value="FecR_N"/>
</dbReference>
<accession>A0ABU3Y3U2</accession>
<dbReference type="InterPro" id="IPR006860">
    <property type="entry name" value="FecR"/>
</dbReference>
<dbReference type="RefSeq" id="WP_317225064.1">
    <property type="nucleotide sequence ID" value="NZ_JAWJEJ010000001.1"/>
</dbReference>
<dbReference type="Gene3D" id="2.60.120.1440">
    <property type="match status" value="1"/>
</dbReference>
<sequence length="319" mass="34910">MGTDEDRANEQAAEWLARLNTRSVTTDELEAFYDWRREPGNAERYARVEAIWRQSRTLGDDPDIAQASRDALARPRLDHRSWRPSRRMVLAGAGAIPVAAGTGWLLVQSAQAYETGIGEQLSISLRDGSRIRLNTDSRLRVAGGDASRRVTLDRGEAFFEVKHDPARPFEVRTLDVLVRAAGTRFDIRCQGDTVRVVLAEGQVSVDPGTGQAPARLQLPGDAALVDPHGGVATQRADLEQATSWTSGRLFFRATPLAAAIAEANRYSTLKIELGDPSLGQEKVDGTFESGDTGSLIEAVSAIFDLKKKTEDDRVVLTRN</sequence>